<reference evidence="2 3" key="1">
    <citation type="submission" date="2018-06" db="EMBL/GenBank/DDBJ databases">
        <title>Comparative genomics reveals the genomic features of Rhizophagus irregularis, R. cerebriforme, R. diaphanum and Gigaspora rosea, and their symbiotic lifestyle signature.</title>
        <authorList>
            <person name="Morin E."/>
            <person name="San Clemente H."/>
            <person name="Chen E.C.H."/>
            <person name="De La Providencia I."/>
            <person name="Hainaut M."/>
            <person name="Kuo A."/>
            <person name="Kohler A."/>
            <person name="Murat C."/>
            <person name="Tang N."/>
            <person name="Roy S."/>
            <person name="Loubradou J."/>
            <person name="Henrissat B."/>
            <person name="Grigoriev I.V."/>
            <person name="Corradi N."/>
            <person name="Roux C."/>
            <person name="Martin F.M."/>
        </authorList>
    </citation>
    <scope>NUCLEOTIDE SEQUENCE [LARGE SCALE GENOMIC DNA]</scope>
    <source>
        <strain evidence="2 3">DAOM 227022</strain>
    </source>
</reference>
<dbReference type="InterPro" id="IPR051678">
    <property type="entry name" value="AGP_Transferase"/>
</dbReference>
<evidence type="ECO:0000259" key="1">
    <source>
        <dbReference type="Pfam" id="PF01636"/>
    </source>
</evidence>
<dbReference type="InterPro" id="IPR011009">
    <property type="entry name" value="Kinase-like_dom_sf"/>
</dbReference>
<dbReference type="OrthoDB" id="10003767at2759"/>
<feature type="non-terminal residue" evidence="2">
    <location>
        <position position="116"/>
    </location>
</feature>
<organism evidence="2 3">
    <name type="scientific">Glomus cerebriforme</name>
    <dbReference type="NCBI Taxonomy" id="658196"/>
    <lineage>
        <taxon>Eukaryota</taxon>
        <taxon>Fungi</taxon>
        <taxon>Fungi incertae sedis</taxon>
        <taxon>Mucoromycota</taxon>
        <taxon>Glomeromycotina</taxon>
        <taxon>Glomeromycetes</taxon>
        <taxon>Glomerales</taxon>
        <taxon>Glomeraceae</taxon>
        <taxon>Glomus</taxon>
    </lineage>
</organism>
<dbReference type="Pfam" id="PF01636">
    <property type="entry name" value="APH"/>
    <property type="match status" value="1"/>
</dbReference>
<dbReference type="PANTHER" id="PTHR21310:SF56">
    <property type="entry name" value="AMINOGLYCOSIDE PHOSPHOTRANSFERASE DOMAIN-CONTAINING PROTEIN"/>
    <property type="match status" value="1"/>
</dbReference>
<proteinExistence type="predicted"/>
<dbReference type="Gene3D" id="3.30.200.20">
    <property type="entry name" value="Phosphorylase Kinase, domain 1"/>
    <property type="match status" value="1"/>
</dbReference>
<evidence type="ECO:0000313" key="3">
    <source>
        <dbReference type="Proteomes" id="UP000265703"/>
    </source>
</evidence>
<dbReference type="Proteomes" id="UP000265703">
    <property type="component" value="Unassembled WGS sequence"/>
</dbReference>
<dbReference type="InterPro" id="IPR002575">
    <property type="entry name" value="Aminoglycoside_PTrfase"/>
</dbReference>
<dbReference type="PANTHER" id="PTHR21310">
    <property type="entry name" value="AMINOGLYCOSIDE PHOSPHOTRANSFERASE-RELATED-RELATED"/>
    <property type="match status" value="1"/>
</dbReference>
<dbReference type="EMBL" id="QKYT01000385">
    <property type="protein sequence ID" value="RIA86075.1"/>
    <property type="molecule type" value="Genomic_DNA"/>
</dbReference>
<gene>
    <name evidence="2" type="ORF">C1645_662993</name>
</gene>
<feature type="domain" description="Aminoglycoside phosphotransferase" evidence="1">
    <location>
        <begin position="17"/>
        <end position="110"/>
    </location>
</feature>
<dbReference type="SUPFAM" id="SSF56112">
    <property type="entry name" value="Protein kinase-like (PK-like)"/>
    <property type="match status" value="1"/>
</dbReference>
<feature type="non-terminal residue" evidence="2">
    <location>
        <position position="1"/>
    </location>
</feature>
<evidence type="ECO:0000313" key="2">
    <source>
        <dbReference type="EMBL" id="RIA86075.1"/>
    </source>
</evidence>
<dbReference type="AlphaFoldDB" id="A0A397SPW3"/>
<protein>
    <recommendedName>
        <fullName evidence="1">Aminoglycoside phosphotransferase domain-containing protein</fullName>
    </recommendedName>
</protein>
<keyword evidence="3" id="KW-1185">Reference proteome</keyword>
<sequence length="116" mass="13307">LRQLASSCLDRHCVSTRRLTRGLNNEIHLLQFDNGPDCIARLPRDPIHPATKLASEVATMKYIAQNTGIKVPEVYGWDCSTNNIIKSPYILMERLPGQHLYHVWDELTVENKKRVL</sequence>
<name>A0A397SPW3_9GLOM</name>
<dbReference type="STRING" id="658196.A0A397SPW3"/>
<comment type="caution">
    <text evidence="2">The sequence shown here is derived from an EMBL/GenBank/DDBJ whole genome shotgun (WGS) entry which is preliminary data.</text>
</comment>
<accession>A0A397SPW3</accession>